<organism evidence="1 2">
    <name type="scientific">Clostridium brassicae</name>
    <dbReference type="NCBI Taxonomy" id="2999072"/>
    <lineage>
        <taxon>Bacteria</taxon>
        <taxon>Bacillati</taxon>
        <taxon>Bacillota</taxon>
        <taxon>Clostridia</taxon>
        <taxon>Eubacteriales</taxon>
        <taxon>Clostridiaceae</taxon>
        <taxon>Clostridium</taxon>
    </lineage>
</organism>
<dbReference type="Pfam" id="PF08812">
    <property type="entry name" value="YtxC"/>
    <property type="match status" value="1"/>
</dbReference>
<evidence type="ECO:0000313" key="2">
    <source>
        <dbReference type="Proteomes" id="UP001144612"/>
    </source>
</evidence>
<dbReference type="RefSeq" id="WP_268062790.1">
    <property type="nucleotide sequence ID" value="NZ_JAPQFJ010000026.1"/>
</dbReference>
<dbReference type="InterPro" id="IPR014199">
    <property type="entry name" value="Spore_YtxC"/>
</dbReference>
<comment type="caution">
    <text evidence="1">The sequence shown here is derived from an EMBL/GenBank/DDBJ whole genome shotgun (WGS) entry which is preliminary data.</text>
</comment>
<accession>A0ABT4DDT9</accession>
<name>A0ABT4DDT9_9CLOT</name>
<proteinExistence type="predicted"/>
<dbReference type="Proteomes" id="UP001144612">
    <property type="component" value="Unassembled WGS sequence"/>
</dbReference>
<dbReference type="NCBIfam" id="TIGR02834">
    <property type="entry name" value="spo_ytxC"/>
    <property type="match status" value="1"/>
</dbReference>
<keyword evidence="2" id="KW-1185">Reference proteome</keyword>
<evidence type="ECO:0000313" key="1">
    <source>
        <dbReference type="EMBL" id="MCY6960353.1"/>
    </source>
</evidence>
<sequence length="299" mass="35462">MLLHTIVYKDNEDRIIDELNKVIEFFEAKDVSLGRAESINNGIHFIKVFCDDNDYNEKLVNKFSFYLANILYKIVIEEYCSEEIQNFLNETYFFLKYEDMKEIANKSYRILNDEDRELDEDKIYCLNKKNDIIEKIQECIKENDEINIEGFITFRMKKLTGDLENIVNKVAEKHMVEKEYDEFIKLLKYFVEVQESKIEEVNIIIKENGEYIITDKKNKDIMKEMLTDIMDSKYTGNVSTEDLIISGLITYSPKSIVLHHVENCNNKEIIETIRKVFEDRVKFCDECSKCTKIKSPLKV</sequence>
<dbReference type="EMBL" id="JAPQFJ010000026">
    <property type="protein sequence ID" value="MCY6960353.1"/>
    <property type="molecule type" value="Genomic_DNA"/>
</dbReference>
<reference evidence="1" key="1">
    <citation type="submission" date="2022-12" db="EMBL/GenBank/DDBJ databases">
        <title>Clostridium sp. nov., isolated from industrial wastewater.</title>
        <authorList>
            <person name="Jiayan W."/>
        </authorList>
    </citation>
    <scope>NUCLEOTIDE SEQUENCE</scope>
    <source>
        <strain evidence="1">ZC22-4</strain>
    </source>
</reference>
<gene>
    <name evidence="1" type="primary">ytxC</name>
    <name evidence="1" type="ORF">OW729_17210</name>
</gene>
<protein>
    <submittedName>
        <fullName evidence="1">Sporulation protein YtxC</fullName>
    </submittedName>
</protein>